<evidence type="ECO:0000259" key="1">
    <source>
        <dbReference type="Pfam" id="PF00669"/>
    </source>
</evidence>
<sequence>MPVSPILPGRIPGAMRADRLSSQIADLQQQLLRLQDMSSTGQRYFLPSEAPADAVRAIFFQREIEKNTQLRTNIQSDRSFLAVTETSLNSVADALNQTRSILLQGVGDTISPEEKEALATEVDSILAGVLNTANTQFQGRYLFAGSETGTAPFQDLGSGRVLYQGDSLTINSQIDLGFLLGNNVDGATAFGAYSEPVTADINPALTTSTEIDDLFGGVGLELGSIVVTLGDGTTPETQTIDLSGARTIGDIETRIEAAFAGAYTVDVAINGTNNGLSLTPGGTATEIAVADQQGSLTASQLGIASATAASITGPDLNPALTLQTSLTDLNAGAGATFTEGLQITSGTNSVTIDLSTATTVEDALNAIRYQSAAAGIQVDVGLNDAANGLSIRSRVSGETFTIGENGGDDATSLGIRTFSATTALADLNGGLGVPVDSGQTLNITRRDGSVVNVDLSTATTVQDVLDAVNAVDPGVLVASLNTSGNGIQLVDDDTVSVGPLSIEENELATALGLGGTENSGVSSAPLTGDDANPQESVGVFSLLSRLSAALRSEDDVELTRLGPLIEAELDRFATVRSDVANRLKTLDEVEQRLLDSEVTLRQSLSDAFDADLTEVITQVGNVQTTLQATLQIGANSLQLTLLNFL</sequence>
<proteinExistence type="predicted"/>
<dbReference type="SUPFAM" id="SSF64518">
    <property type="entry name" value="Phase 1 flagellin"/>
    <property type="match status" value="1"/>
</dbReference>
<dbReference type="Pfam" id="PF00669">
    <property type="entry name" value="Flagellin_N"/>
    <property type="match status" value="1"/>
</dbReference>
<name>A0A517TCN2_9PLAN</name>
<gene>
    <name evidence="2" type="primary">flgL</name>
    <name evidence="2" type="ORF">V22_33920</name>
</gene>
<dbReference type="NCBIfam" id="TIGR02550">
    <property type="entry name" value="flagell_flgL"/>
    <property type="match status" value="1"/>
</dbReference>
<dbReference type="GO" id="GO:0009424">
    <property type="term" value="C:bacterial-type flagellum hook"/>
    <property type="evidence" value="ECO:0007669"/>
    <property type="project" value="InterPro"/>
</dbReference>
<dbReference type="GO" id="GO:0005198">
    <property type="term" value="F:structural molecule activity"/>
    <property type="evidence" value="ECO:0007669"/>
    <property type="project" value="InterPro"/>
</dbReference>
<dbReference type="PANTHER" id="PTHR42792">
    <property type="entry name" value="FLAGELLIN"/>
    <property type="match status" value="1"/>
</dbReference>
<keyword evidence="3" id="KW-1185">Reference proteome</keyword>
<dbReference type="EMBL" id="CP036316">
    <property type="protein sequence ID" value="QDT66128.1"/>
    <property type="molecule type" value="Genomic_DNA"/>
</dbReference>
<dbReference type="Gene3D" id="1.20.1330.10">
    <property type="entry name" value="f41 fragment of flagellin, N-terminal domain"/>
    <property type="match status" value="2"/>
</dbReference>
<dbReference type="InterPro" id="IPR013384">
    <property type="entry name" value="Flagell_FlgL"/>
</dbReference>
<evidence type="ECO:0000313" key="2">
    <source>
        <dbReference type="EMBL" id="QDT66128.1"/>
    </source>
</evidence>
<dbReference type="InterPro" id="IPR001029">
    <property type="entry name" value="Flagellin_N"/>
</dbReference>
<dbReference type="KEGG" id="chya:V22_33920"/>
<reference evidence="2 3" key="1">
    <citation type="submission" date="2019-02" db="EMBL/GenBank/DDBJ databases">
        <title>Deep-cultivation of Planctomycetes and their phenomic and genomic characterization uncovers novel biology.</title>
        <authorList>
            <person name="Wiegand S."/>
            <person name="Jogler M."/>
            <person name="Boedeker C."/>
            <person name="Pinto D."/>
            <person name="Vollmers J."/>
            <person name="Rivas-Marin E."/>
            <person name="Kohn T."/>
            <person name="Peeters S.H."/>
            <person name="Heuer A."/>
            <person name="Rast P."/>
            <person name="Oberbeckmann S."/>
            <person name="Bunk B."/>
            <person name="Jeske O."/>
            <person name="Meyerdierks A."/>
            <person name="Storesund J.E."/>
            <person name="Kallscheuer N."/>
            <person name="Luecker S."/>
            <person name="Lage O.M."/>
            <person name="Pohl T."/>
            <person name="Merkel B.J."/>
            <person name="Hornburger P."/>
            <person name="Mueller R.-W."/>
            <person name="Bruemmer F."/>
            <person name="Labrenz M."/>
            <person name="Spormann A.M."/>
            <person name="Op den Camp H."/>
            <person name="Overmann J."/>
            <person name="Amann R."/>
            <person name="Jetten M.S.M."/>
            <person name="Mascher T."/>
            <person name="Medema M.H."/>
            <person name="Devos D.P."/>
            <person name="Kaster A.-K."/>
            <person name="Ovreas L."/>
            <person name="Rohde M."/>
            <person name="Galperin M.Y."/>
            <person name="Jogler C."/>
        </authorList>
    </citation>
    <scope>NUCLEOTIDE SEQUENCE [LARGE SCALE GENOMIC DNA]</scope>
    <source>
        <strain evidence="2 3">V22</strain>
    </source>
</reference>
<dbReference type="GO" id="GO:0071973">
    <property type="term" value="P:bacterial-type flagellum-dependent cell motility"/>
    <property type="evidence" value="ECO:0007669"/>
    <property type="project" value="InterPro"/>
</dbReference>
<keyword evidence="2" id="KW-0282">Flagellum</keyword>
<evidence type="ECO:0000313" key="3">
    <source>
        <dbReference type="Proteomes" id="UP000319976"/>
    </source>
</evidence>
<accession>A0A517TCN2</accession>
<protein>
    <submittedName>
        <fullName evidence="2">Flagellar hook-associated protein 3</fullName>
    </submittedName>
</protein>
<dbReference type="InterPro" id="IPR001492">
    <property type="entry name" value="Flagellin"/>
</dbReference>
<keyword evidence="2" id="KW-0969">Cilium</keyword>
<dbReference type="PANTHER" id="PTHR42792:SF1">
    <property type="entry name" value="FLAGELLAR HOOK-ASSOCIATED PROTEIN 3"/>
    <property type="match status" value="1"/>
</dbReference>
<dbReference type="AlphaFoldDB" id="A0A517TCN2"/>
<dbReference type="OrthoDB" id="225814at2"/>
<feature type="domain" description="Flagellin N-terminal" evidence="1">
    <location>
        <begin position="19"/>
        <end position="148"/>
    </location>
</feature>
<keyword evidence="2" id="KW-0966">Cell projection</keyword>
<organism evidence="2 3">
    <name type="scientific">Calycomorphotria hydatis</name>
    <dbReference type="NCBI Taxonomy" id="2528027"/>
    <lineage>
        <taxon>Bacteria</taxon>
        <taxon>Pseudomonadati</taxon>
        <taxon>Planctomycetota</taxon>
        <taxon>Planctomycetia</taxon>
        <taxon>Planctomycetales</taxon>
        <taxon>Planctomycetaceae</taxon>
        <taxon>Calycomorphotria</taxon>
    </lineage>
</organism>
<dbReference type="Proteomes" id="UP000319976">
    <property type="component" value="Chromosome"/>
</dbReference>
<dbReference type="RefSeq" id="WP_145264972.1">
    <property type="nucleotide sequence ID" value="NZ_CP036316.1"/>
</dbReference>